<dbReference type="Proteomes" id="UP000594260">
    <property type="component" value="Unplaced"/>
</dbReference>
<dbReference type="InParanoid" id="A0A7M7JMD4"/>
<proteinExistence type="predicted"/>
<protein>
    <submittedName>
        <fullName evidence="2">Uncharacterized protein</fullName>
    </submittedName>
</protein>
<evidence type="ECO:0000256" key="1">
    <source>
        <dbReference type="SAM" id="MobiDB-lite"/>
    </source>
</evidence>
<accession>A0A7M7JMD4</accession>
<dbReference type="RefSeq" id="XP_022654209.1">
    <property type="nucleotide sequence ID" value="XM_022798474.1"/>
</dbReference>
<dbReference type="GeneID" id="111247501"/>
<feature type="compositionally biased region" description="Pro residues" evidence="1">
    <location>
        <begin position="150"/>
        <end position="178"/>
    </location>
</feature>
<dbReference type="OrthoDB" id="10552167at2759"/>
<dbReference type="EnsemblMetazoa" id="XM_022798474">
    <property type="protein sequence ID" value="XP_022654209"/>
    <property type="gene ID" value="LOC111247501"/>
</dbReference>
<organism evidence="2 3">
    <name type="scientific">Varroa destructor</name>
    <name type="common">Honeybee mite</name>
    <dbReference type="NCBI Taxonomy" id="109461"/>
    <lineage>
        <taxon>Eukaryota</taxon>
        <taxon>Metazoa</taxon>
        <taxon>Ecdysozoa</taxon>
        <taxon>Arthropoda</taxon>
        <taxon>Chelicerata</taxon>
        <taxon>Arachnida</taxon>
        <taxon>Acari</taxon>
        <taxon>Parasitiformes</taxon>
        <taxon>Mesostigmata</taxon>
        <taxon>Gamasina</taxon>
        <taxon>Dermanyssoidea</taxon>
        <taxon>Varroidae</taxon>
        <taxon>Varroa</taxon>
    </lineage>
</organism>
<evidence type="ECO:0000313" key="3">
    <source>
        <dbReference type="Proteomes" id="UP000594260"/>
    </source>
</evidence>
<reference evidence="2" key="1">
    <citation type="submission" date="2021-01" db="UniProtKB">
        <authorList>
            <consortium name="EnsemblMetazoa"/>
        </authorList>
    </citation>
    <scope>IDENTIFICATION</scope>
</reference>
<name>A0A7M7JMD4_VARDE</name>
<feature type="compositionally biased region" description="Basic and acidic residues" evidence="1">
    <location>
        <begin position="63"/>
        <end position="80"/>
    </location>
</feature>
<evidence type="ECO:0000313" key="2">
    <source>
        <dbReference type="EnsemblMetazoa" id="XP_022654209"/>
    </source>
</evidence>
<dbReference type="AlphaFoldDB" id="A0A7M7JMD4"/>
<sequence>MHQRVDRPRPLKKMRRFIEVSTFLLVVTIELGSCIEDTAKAGSGPTLQSGGRRRKDPTADLPDFSRDELLAILDLIEKSGDPSGKSPVNSPTKRPDSVHFPPHHPIETPTIEPRMPSDLVTPDPSKPFAPELPFRPHPAPTADPAFYPTPAVPTPTVPQYPLQPTPPNYPAPPPPTTPKPKKSFLDKLIRGFMKIISPQAGVNSRSAVSSSQGPPNFFASFLQQLQQTYQNSQQLGAQQGTFAASTQAAILDNLVKRLQDQDNEGSQFVVNLVQTLKSNKNPVNSDTASGPVNARTGGQAEQLLGALLRGIGSQQSQDTQNGQGGGKNFLQTFQRELFRSYNPSAGPTAQKSATDVLLDSFKQFLQNA</sequence>
<feature type="region of interest" description="Disordered" evidence="1">
    <location>
        <begin position="38"/>
        <end position="180"/>
    </location>
</feature>
<keyword evidence="3" id="KW-1185">Reference proteome</keyword>
<dbReference type="KEGG" id="vde:111247501"/>